<dbReference type="AlphaFoldDB" id="A0A9E8NGH7"/>
<dbReference type="KEGG" id="dpf:ON006_13115"/>
<evidence type="ECO:0000313" key="3">
    <source>
        <dbReference type="Proteomes" id="UP001164653"/>
    </source>
</evidence>
<proteinExistence type="predicted"/>
<feature type="transmembrane region" description="Helical" evidence="1">
    <location>
        <begin position="59"/>
        <end position="84"/>
    </location>
</feature>
<keyword evidence="1" id="KW-0812">Transmembrane</keyword>
<dbReference type="EMBL" id="CP112998">
    <property type="protein sequence ID" value="WAC14878.1"/>
    <property type="molecule type" value="Genomic_DNA"/>
</dbReference>
<keyword evidence="1" id="KW-1133">Transmembrane helix</keyword>
<gene>
    <name evidence="2" type="ORF">ON006_13115</name>
</gene>
<feature type="transmembrane region" description="Helical" evidence="1">
    <location>
        <begin position="111"/>
        <end position="134"/>
    </location>
</feature>
<dbReference type="Pfam" id="PF12730">
    <property type="entry name" value="ABC2_membrane_4"/>
    <property type="match status" value="1"/>
</dbReference>
<dbReference type="Proteomes" id="UP001164653">
    <property type="component" value="Chromosome"/>
</dbReference>
<dbReference type="PANTHER" id="PTHR37305:SF1">
    <property type="entry name" value="MEMBRANE PROTEIN"/>
    <property type="match status" value="1"/>
</dbReference>
<reference evidence="2" key="1">
    <citation type="submission" date="2022-11" db="EMBL/GenBank/DDBJ databases">
        <title>Dyadobacter pollutisoli sp. nov., isolated from plastic dumped soil.</title>
        <authorList>
            <person name="Kim J.M."/>
            <person name="Kim K.R."/>
            <person name="Lee J.K."/>
            <person name="Hao L."/>
            <person name="Jeon C.O."/>
        </authorList>
    </citation>
    <scope>NUCLEOTIDE SEQUENCE</scope>
    <source>
        <strain evidence="2">U1</strain>
    </source>
</reference>
<dbReference type="PANTHER" id="PTHR37305">
    <property type="entry name" value="INTEGRAL MEMBRANE PROTEIN-RELATED"/>
    <property type="match status" value="1"/>
</dbReference>
<protein>
    <submittedName>
        <fullName evidence="2">ABC transporter permease</fullName>
    </submittedName>
</protein>
<dbReference type="RefSeq" id="WP_244820245.1">
    <property type="nucleotide sequence ID" value="NZ_CP112998.1"/>
</dbReference>
<dbReference type="CDD" id="cd21809">
    <property type="entry name" value="ABC-2_lan_permease-like"/>
    <property type="match status" value="1"/>
</dbReference>
<feature type="transmembrane region" description="Helical" evidence="1">
    <location>
        <begin position="229"/>
        <end position="249"/>
    </location>
</feature>
<keyword evidence="3" id="KW-1185">Reference proteome</keyword>
<feature type="transmembrane region" description="Helical" evidence="1">
    <location>
        <begin position="183"/>
        <end position="201"/>
    </location>
</feature>
<accession>A0A9E8NGH7</accession>
<feature type="transmembrane region" description="Helical" evidence="1">
    <location>
        <begin position="20"/>
        <end position="39"/>
    </location>
</feature>
<sequence length="258" mass="29962">MKTSFISNTRAEFLKSKRSFAYWLTLGAAIFIPAINFLILTQRPDMMLPKFQADGWVTFFRFCWKNVAAVILPMYIILISNLLVQIEYRNNTWKQVYTTPRSFADIFFSKYVVIQALIILYILVFDVFVILSGLAVNLANPSYPFLFDSIQWDALFAITYKIYLGAQAITVIQYWLSLRFRNFVVPLGIGIGLWITGIVLMDWEHIDYYPYIYSTFLFFLDPAKEPERLQTVMISAAVAFPIVLVLGFLDINRLKERG</sequence>
<evidence type="ECO:0000256" key="1">
    <source>
        <dbReference type="SAM" id="Phobius"/>
    </source>
</evidence>
<name>A0A9E8NGH7_9BACT</name>
<keyword evidence="1" id="KW-0472">Membrane</keyword>
<organism evidence="2 3">
    <name type="scientific">Dyadobacter pollutisoli</name>
    <dbReference type="NCBI Taxonomy" id="2910158"/>
    <lineage>
        <taxon>Bacteria</taxon>
        <taxon>Pseudomonadati</taxon>
        <taxon>Bacteroidota</taxon>
        <taxon>Cytophagia</taxon>
        <taxon>Cytophagales</taxon>
        <taxon>Spirosomataceae</taxon>
        <taxon>Dyadobacter</taxon>
    </lineage>
</organism>
<evidence type="ECO:0000313" key="2">
    <source>
        <dbReference type="EMBL" id="WAC14878.1"/>
    </source>
</evidence>
<feature type="transmembrane region" description="Helical" evidence="1">
    <location>
        <begin position="154"/>
        <end position="176"/>
    </location>
</feature>